<dbReference type="Pfam" id="PF08336">
    <property type="entry name" value="P4Ha_N"/>
    <property type="match status" value="1"/>
</dbReference>
<feature type="chain" id="PRO_5034147802" description="Prolyl 4-hydroxylase N-terminal domain-containing protein" evidence="1">
    <location>
        <begin position="26"/>
        <end position="183"/>
    </location>
</feature>
<proteinExistence type="predicted"/>
<evidence type="ECO:0000256" key="1">
    <source>
        <dbReference type="SAM" id="SignalP"/>
    </source>
</evidence>
<organism evidence="3">
    <name type="scientific">Cacopsylla melanoneura</name>
    <dbReference type="NCBI Taxonomy" id="428564"/>
    <lineage>
        <taxon>Eukaryota</taxon>
        <taxon>Metazoa</taxon>
        <taxon>Ecdysozoa</taxon>
        <taxon>Arthropoda</taxon>
        <taxon>Hexapoda</taxon>
        <taxon>Insecta</taxon>
        <taxon>Pterygota</taxon>
        <taxon>Neoptera</taxon>
        <taxon>Paraneoptera</taxon>
        <taxon>Hemiptera</taxon>
        <taxon>Sternorrhyncha</taxon>
        <taxon>Psylloidea</taxon>
        <taxon>Psyllidae</taxon>
        <taxon>Psyllinae</taxon>
        <taxon>Cacopsylla</taxon>
    </lineage>
</organism>
<sequence>MCLNINVRIIVPMALLISFAHPILLKKTQQELKSKADLIKYQKGFLKSIDSYVQTKSMVLNQLEKMTNSWRRKTEESNENSSEYVKNTLNCLKLLTSLVIDLQQFIRELLNEANVGFQYEALLETVDEDDLETVVRDLVADVKQKGWTWEQVQTERSKFDDDDLAQLRKILDIVRDTQTPSPM</sequence>
<protein>
    <recommendedName>
        <fullName evidence="2">Prolyl 4-hydroxylase N-terminal domain-containing protein</fullName>
    </recommendedName>
</protein>
<dbReference type="InterPro" id="IPR013547">
    <property type="entry name" value="P4H_N"/>
</dbReference>
<reference evidence="3" key="1">
    <citation type="submission" date="2021-05" db="EMBL/GenBank/DDBJ databases">
        <authorList>
            <person name="Alioto T."/>
            <person name="Alioto T."/>
            <person name="Gomez Garrido J."/>
        </authorList>
    </citation>
    <scope>NUCLEOTIDE SEQUENCE</scope>
</reference>
<accession>A0A8D8QFD3</accession>
<evidence type="ECO:0000259" key="2">
    <source>
        <dbReference type="Pfam" id="PF08336"/>
    </source>
</evidence>
<dbReference type="EMBL" id="HBUF01073263">
    <property type="protein sequence ID" value="CAG6630327.1"/>
    <property type="molecule type" value="Transcribed_RNA"/>
</dbReference>
<feature type="domain" description="Prolyl 4-hydroxylase N-terminal" evidence="2">
    <location>
        <begin position="35"/>
        <end position="138"/>
    </location>
</feature>
<feature type="signal peptide" evidence="1">
    <location>
        <begin position="1"/>
        <end position="25"/>
    </location>
</feature>
<keyword evidence="1" id="KW-0732">Signal</keyword>
<name>A0A8D8QFD3_9HEMI</name>
<dbReference type="AlphaFoldDB" id="A0A8D8QFD3"/>
<dbReference type="Gene3D" id="6.10.140.1460">
    <property type="match status" value="1"/>
</dbReference>
<evidence type="ECO:0000313" key="3">
    <source>
        <dbReference type="EMBL" id="CAG6630327.1"/>
    </source>
</evidence>
<dbReference type="GO" id="GO:0004656">
    <property type="term" value="F:procollagen-proline 4-dioxygenase activity"/>
    <property type="evidence" value="ECO:0007669"/>
    <property type="project" value="InterPro"/>
</dbReference>
<dbReference type="GO" id="GO:0005783">
    <property type="term" value="C:endoplasmic reticulum"/>
    <property type="evidence" value="ECO:0007669"/>
    <property type="project" value="InterPro"/>
</dbReference>